<gene>
    <name evidence="1" type="ORF">IHE71_05830</name>
</gene>
<sequence length="328" mass="35855">MSSHSHRREAVFVVGSGRSGTSTIAGILRRLGCHVPTPEVGADETNPRGFNEPQWMVDLHDAVLRRAGVAVADPRPGAATDVEHAAANAGTAAAAAAWLDEHFRVADQLVLKDPRLVWFLTPWRRAAGTAGARASFATMLRPPPEVVRSKSTYYGPQRDADGIAMWVNGMLHTELATRGAPRAFVRYDELLSNWRDPVGQAAGTLGIRRALRHDAEATAAVDAFVDPDLRRVSVTWDDLSIPPYLRDVAERTWDHLSTLATPDGDTPATYPAADTLRADFALAFEQLDTASAYRRARKLLPRRALGVIPPQLRSRLGRVARRVIADRV</sequence>
<keyword evidence="2" id="KW-1185">Reference proteome</keyword>
<organism evidence="1 2">
    <name type="scientific">Myceligenerans pegani</name>
    <dbReference type="NCBI Taxonomy" id="2776917"/>
    <lineage>
        <taxon>Bacteria</taxon>
        <taxon>Bacillati</taxon>
        <taxon>Actinomycetota</taxon>
        <taxon>Actinomycetes</taxon>
        <taxon>Micrococcales</taxon>
        <taxon>Promicromonosporaceae</taxon>
        <taxon>Myceligenerans</taxon>
    </lineage>
</organism>
<dbReference type="SUPFAM" id="SSF52540">
    <property type="entry name" value="P-loop containing nucleoside triphosphate hydrolases"/>
    <property type="match status" value="1"/>
</dbReference>
<evidence type="ECO:0000313" key="2">
    <source>
        <dbReference type="Proteomes" id="UP000625527"/>
    </source>
</evidence>
<protein>
    <submittedName>
        <fullName evidence="1">Sulfotransferase family protein</fullName>
    </submittedName>
</protein>
<name>A0ABR9MWC6_9MICO</name>
<dbReference type="Proteomes" id="UP000625527">
    <property type="component" value="Unassembled WGS sequence"/>
</dbReference>
<accession>A0ABR9MWC6</accession>
<dbReference type="Gene3D" id="3.40.50.300">
    <property type="entry name" value="P-loop containing nucleotide triphosphate hydrolases"/>
    <property type="match status" value="1"/>
</dbReference>
<dbReference type="EMBL" id="JADAQT010000058">
    <property type="protein sequence ID" value="MBE1875229.1"/>
    <property type="molecule type" value="Genomic_DNA"/>
</dbReference>
<reference evidence="1 2" key="1">
    <citation type="submission" date="2020-10" db="EMBL/GenBank/DDBJ databases">
        <title>Myceligenerans pegani sp. nov., an endophytic actinomycete isolated from Peganum harmala L. in Xinjiang, China.</title>
        <authorList>
            <person name="Xin L."/>
        </authorList>
    </citation>
    <scope>NUCLEOTIDE SEQUENCE [LARGE SCALE GENOMIC DNA]</scope>
    <source>
        <strain evidence="1 2">TRM65318</strain>
    </source>
</reference>
<dbReference type="InterPro" id="IPR027417">
    <property type="entry name" value="P-loop_NTPase"/>
</dbReference>
<comment type="caution">
    <text evidence="1">The sequence shown here is derived from an EMBL/GenBank/DDBJ whole genome shotgun (WGS) entry which is preliminary data.</text>
</comment>
<dbReference type="RefSeq" id="WP_192861789.1">
    <property type="nucleotide sequence ID" value="NZ_JADAQT010000058.1"/>
</dbReference>
<evidence type="ECO:0000313" key="1">
    <source>
        <dbReference type="EMBL" id="MBE1875229.1"/>
    </source>
</evidence>
<proteinExistence type="predicted"/>